<dbReference type="EMBL" id="PNEN01000524">
    <property type="protein sequence ID" value="PPJ56175.1"/>
    <property type="molecule type" value="Genomic_DNA"/>
</dbReference>
<evidence type="ECO:0000256" key="1">
    <source>
        <dbReference type="SAM" id="MobiDB-lite"/>
    </source>
</evidence>
<dbReference type="AlphaFoldDB" id="A0A2S6C8X4"/>
<evidence type="ECO:0000313" key="3">
    <source>
        <dbReference type="EMBL" id="PPJ56175.1"/>
    </source>
</evidence>
<reference evidence="4" key="1">
    <citation type="journal article" date="2017" name="bioRxiv">
        <title>Conservation of a gene cluster reveals novel cercosporin biosynthetic mechanisms and extends production to the genus Colletotrichum.</title>
        <authorList>
            <person name="de Jonge R."/>
            <person name="Ebert M.K."/>
            <person name="Huitt-Roehl C.R."/>
            <person name="Pal P."/>
            <person name="Suttle J.C."/>
            <person name="Spanner R.E."/>
            <person name="Neubauer J.D."/>
            <person name="Jurick W.M.II."/>
            <person name="Stott K.A."/>
            <person name="Secor G.A."/>
            <person name="Thomma B.P.H.J."/>
            <person name="Van de Peer Y."/>
            <person name="Townsend C.A."/>
            <person name="Bolton M.D."/>
        </authorList>
    </citation>
    <scope>NUCLEOTIDE SEQUENCE [LARGE SCALE GENOMIC DNA]</scope>
    <source>
        <strain evidence="4">CBS538.71</strain>
    </source>
</reference>
<sequence length="145" mass="16032">MTERTPLYPPRIAHDRSVRDIWMSVAILFFALIVAISALSRPPSFSFTIDGKIITNDRGLTSGKDCSRGRKFYLCNANVPKESSRTTGPSVEGSSSDQAGDFFKDFLKDFSKNGGGSKASEQQVKQLGEQAEKFAVQMRKAFTVR</sequence>
<feature type="region of interest" description="Disordered" evidence="1">
    <location>
        <begin position="80"/>
        <end position="99"/>
    </location>
</feature>
<feature type="transmembrane region" description="Helical" evidence="2">
    <location>
        <begin position="21"/>
        <end position="39"/>
    </location>
</feature>
<gene>
    <name evidence="3" type="ORF">CBER1_09083</name>
</gene>
<evidence type="ECO:0000313" key="4">
    <source>
        <dbReference type="Proteomes" id="UP000237631"/>
    </source>
</evidence>
<proteinExistence type="predicted"/>
<keyword evidence="2" id="KW-0812">Transmembrane</keyword>
<keyword evidence="2" id="KW-0472">Membrane</keyword>
<name>A0A2S6C8X4_9PEZI</name>
<comment type="caution">
    <text evidence="3">The sequence shown here is derived from an EMBL/GenBank/DDBJ whole genome shotgun (WGS) entry which is preliminary data.</text>
</comment>
<feature type="compositionally biased region" description="Polar residues" evidence="1">
    <location>
        <begin position="85"/>
        <end position="98"/>
    </location>
</feature>
<organism evidence="3 4">
    <name type="scientific">Cercospora berteroae</name>
    <dbReference type="NCBI Taxonomy" id="357750"/>
    <lineage>
        <taxon>Eukaryota</taxon>
        <taxon>Fungi</taxon>
        <taxon>Dikarya</taxon>
        <taxon>Ascomycota</taxon>
        <taxon>Pezizomycotina</taxon>
        <taxon>Dothideomycetes</taxon>
        <taxon>Dothideomycetidae</taxon>
        <taxon>Mycosphaerellales</taxon>
        <taxon>Mycosphaerellaceae</taxon>
        <taxon>Cercospora</taxon>
    </lineage>
</organism>
<accession>A0A2S6C8X4</accession>
<protein>
    <submittedName>
        <fullName evidence="3">Uncharacterized protein</fullName>
    </submittedName>
</protein>
<keyword evidence="2" id="KW-1133">Transmembrane helix</keyword>
<evidence type="ECO:0000256" key="2">
    <source>
        <dbReference type="SAM" id="Phobius"/>
    </source>
</evidence>
<dbReference type="Proteomes" id="UP000237631">
    <property type="component" value="Unassembled WGS sequence"/>
</dbReference>
<keyword evidence="4" id="KW-1185">Reference proteome</keyword>